<evidence type="ECO:0000313" key="1">
    <source>
        <dbReference type="EMBL" id="CAK0870421.1"/>
    </source>
</evidence>
<keyword evidence="2" id="KW-1185">Reference proteome</keyword>
<organism evidence="1 2">
    <name type="scientific">Prorocentrum cordatum</name>
    <dbReference type="NCBI Taxonomy" id="2364126"/>
    <lineage>
        <taxon>Eukaryota</taxon>
        <taxon>Sar</taxon>
        <taxon>Alveolata</taxon>
        <taxon>Dinophyceae</taxon>
        <taxon>Prorocentrales</taxon>
        <taxon>Prorocentraceae</taxon>
        <taxon>Prorocentrum</taxon>
    </lineage>
</organism>
<gene>
    <name evidence="1" type="ORF">PCOR1329_LOCUS56541</name>
</gene>
<evidence type="ECO:0000313" key="2">
    <source>
        <dbReference type="Proteomes" id="UP001189429"/>
    </source>
</evidence>
<dbReference type="EMBL" id="CAUYUJ010016960">
    <property type="protein sequence ID" value="CAK0870421.1"/>
    <property type="molecule type" value="Genomic_DNA"/>
</dbReference>
<reference evidence="1" key="1">
    <citation type="submission" date="2023-10" db="EMBL/GenBank/DDBJ databases">
        <authorList>
            <person name="Chen Y."/>
            <person name="Shah S."/>
            <person name="Dougan E. K."/>
            <person name="Thang M."/>
            <person name="Chan C."/>
        </authorList>
    </citation>
    <scope>NUCLEOTIDE SEQUENCE [LARGE SCALE GENOMIC DNA]</scope>
</reference>
<proteinExistence type="predicted"/>
<protein>
    <submittedName>
        <fullName evidence="1">Uncharacterized protein</fullName>
    </submittedName>
</protein>
<dbReference type="Proteomes" id="UP001189429">
    <property type="component" value="Unassembled WGS sequence"/>
</dbReference>
<accession>A0ABN9VDX8</accession>
<name>A0ABN9VDX8_9DINO</name>
<sequence>MILSCYLGWPGTSTTNSSTRPTGWQCEWIQQRDLVEHVGRMTDSSACITWLNSTSMAWLSSAASLAIVGDDRDAQHDLVKFGPQTSLQRRKEADCTGCI</sequence>
<comment type="caution">
    <text evidence="1">The sequence shown here is derived from an EMBL/GenBank/DDBJ whole genome shotgun (WGS) entry which is preliminary data.</text>
</comment>